<gene>
    <name evidence="3" type="primary">LOC108560242</name>
</gene>
<protein>
    <submittedName>
        <fullName evidence="3">Uncharacterized protein LOC108560242</fullName>
    </submittedName>
</protein>
<name>A0ABM1MF40_NICVS</name>
<proteinExistence type="predicted"/>
<accession>A0ABM1MF40</accession>
<dbReference type="RefSeq" id="XP_017773190.1">
    <property type="nucleotide sequence ID" value="XM_017917701.1"/>
</dbReference>
<evidence type="ECO:0000256" key="1">
    <source>
        <dbReference type="SAM" id="SignalP"/>
    </source>
</evidence>
<evidence type="ECO:0000313" key="3">
    <source>
        <dbReference type="RefSeq" id="XP_017773190.1"/>
    </source>
</evidence>
<feature type="signal peptide" evidence="1">
    <location>
        <begin position="1"/>
        <end position="21"/>
    </location>
</feature>
<dbReference type="PANTHER" id="PTHR21398">
    <property type="entry name" value="AGAP007094-PA"/>
    <property type="match status" value="1"/>
</dbReference>
<feature type="chain" id="PRO_5046096528" evidence="1">
    <location>
        <begin position="22"/>
        <end position="204"/>
    </location>
</feature>
<dbReference type="PANTHER" id="PTHR21398:SF7">
    <property type="entry name" value="LP19941P"/>
    <property type="match status" value="1"/>
</dbReference>
<keyword evidence="1" id="KW-0732">Signal</keyword>
<keyword evidence="2" id="KW-1185">Reference proteome</keyword>
<dbReference type="SMART" id="SM00718">
    <property type="entry name" value="DM4_12"/>
    <property type="match status" value="1"/>
</dbReference>
<dbReference type="GeneID" id="108560242"/>
<reference evidence="3" key="1">
    <citation type="submission" date="2025-08" db="UniProtKB">
        <authorList>
            <consortium name="RefSeq"/>
        </authorList>
    </citation>
    <scope>IDENTIFICATION</scope>
    <source>
        <tissue evidence="3">Whole Larva</tissue>
    </source>
</reference>
<dbReference type="Proteomes" id="UP000695000">
    <property type="component" value="Unplaced"/>
</dbReference>
<dbReference type="InterPro" id="IPR006631">
    <property type="entry name" value="DM4_12"/>
</dbReference>
<dbReference type="Pfam" id="PF07841">
    <property type="entry name" value="DM4_12"/>
    <property type="match status" value="1"/>
</dbReference>
<organism evidence="2 3">
    <name type="scientific">Nicrophorus vespilloides</name>
    <name type="common">Boreal carrion beetle</name>
    <dbReference type="NCBI Taxonomy" id="110193"/>
    <lineage>
        <taxon>Eukaryota</taxon>
        <taxon>Metazoa</taxon>
        <taxon>Ecdysozoa</taxon>
        <taxon>Arthropoda</taxon>
        <taxon>Hexapoda</taxon>
        <taxon>Insecta</taxon>
        <taxon>Pterygota</taxon>
        <taxon>Neoptera</taxon>
        <taxon>Endopterygota</taxon>
        <taxon>Coleoptera</taxon>
        <taxon>Polyphaga</taxon>
        <taxon>Staphyliniformia</taxon>
        <taxon>Silphidae</taxon>
        <taxon>Nicrophorinae</taxon>
        <taxon>Nicrophorus</taxon>
    </lineage>
</organism>
<evidence type="ECO:0000313" key="2">
    <source>
        <dbReference type="Proteomes" id="UP000695000"/>
    </source>
</evidence>
<sequence>MQGVPLVLLLLLFAFTHTSSADGEILSRRKRHLAFPEGSTLSIALCLQAQMTMRPSEIWTYAMNWGISYDLPNITSTLDYLKPYYMIKRRNRRDLYQKMETIMNSMGYNGKGCIYKALCETGSLFKRKGTVLEEIFKTLFRFPLQKIMDSEPEDHKHYQWAYQVGLREGSDGCWENFNGCSFSILDLALGGFTNYAPPFIKNLS</sequence>